<dbReference type="InterPro" id="IPR022655">
    <property type="entry name" value="DUF1553"/>
</dbReference>
<dbReference type="Pfam" id="PF07583">
    <property type="entry name" value="PSCyt2"/>
    <property type="match status" value="1"/>
</dbReference>
<protein>
    <submittedName>
        <fullName evidence="5">Peptidyl-prolyl cis-trans isomerase</fullName>
    </submittedName>
</protein>
<dbReference type="EMBL" id="AP026866">
    <property type="protein sequence ID" value="BDS07886.1"/>
    <property type="molecule type" value="Genomic_DNA"/>
</dbReference>
<dbReference type="GO" id="GO:0009055">
    <property type="term" value="F:electron transfer activity"/>
    <property type="evidence" value="ECO:0007669"/>
    <property type="project" value="InterPro"/>
</dbReference>
<feature type="domain" description="DUF1549" evidence="2">
    <location>
        <begin position="144"/>
        <end position="351"/>
    </location>
</feature>
<sequence>MISRPRILKIIAPLGIISSFTPAVLANESEVSYGRDIRPILSDKCFFCHGPDPETREEGLRLDIREEALKGKAFVPGHPEKSALIKLINTTDEEKIMPPPKSHKKLSEREKKLLSDWIKAGAEYEPHWAYQPLEMHKSDDKESIDSLVENRLKKKGMSFSEPAPAATLLRRLHFDLTGLPPTPAEVVAFTEAHKKDPQQAVKDTAEKLLASPHFGERMAVKWLDAVRYADTVGYHGDQSRDASPFRDYVINSFNKDLPYDQFIIEQIAGDLLPDATLTQQVAAAYNRINQISEEGGIQDEEYIAKYQAERVRTTSAAFLGSTLACAECHDHKFDPFTAKDFYSFAAYFSDILEKGAWNNNGSYQEDIKKYKKEGVLFSNYGPYLKVPDQASGESYAQIEKRLADLSNTHLKAYPNSENAFQAWLTGLRQKPEKANAVDVPFITSTLASKSQVKARKSNATFSYTTADQGPVRSGSHSRKQASKGSLTQHIFTPAEPIQIKAGEMLYAWVYLDPKSPPGSVMLQFYKENEGWDHRAYWGENTIPYGKFDGGAAYHKAGSLPQLGNWVRLEVSPKDLGLQPGTRVTQLAYTQDKGTVYWGSAGKKVSDQARILANMPADIRKLINDPKSGNTLRGKADLYQYFLISTPAKTQQQKEIQALHAKTSQTTAKFRQVPATISAKRRVVRLLPRGNWTDKSGPIVQPAPPEFLTNGKKIGTSRLDLARWIASPDNPLTARVFVNRVWSQFFGTGLSKSDGDFGLQGEYPSNPELLDWLAAEFISNDWSVKELVRTIVRSKTYQQSSTPGGEFIKRDPKNRLLARQTQLRLPAELVRDNALAVSGLLNPEIGGASVYPYQPAGYYQHLNFPKRQYPTSYGKDLYRRGIYTHWQRSFLHPMMKNFDAPSREECTTGRSEANTPLQALTLLNDPTFTEAARALATKLLLQSKEDLVQRAMMHSLSRKATEAEFKILSELYHTELKRFQADPKAAADFISIGKSPVAKDIPAAELAAATSLTRTILNLHETITRY</sequence>
<dbReference type="InterPro" id="IPR011429">
    <property type="entry name" value="Cyt_c_Planctomycete-type"/>
</dbReference>
<dbReference type="InterPro" id="IPR011444">
    <property type="entry name" value="DUF1549"/>
</dbReference>
<evidence type="ECO:0000256" key="1">
    <source>
        <dbReference type="SAM" id="MobiDB-lite"/>
    </source>
</evidence>
<evidence type="ECO:0000259" key="4">
    <source>
        <dbReference type="Pfam" id="PF07635"/>
    </source>
</evidence>
<dbReference type="InterPro" id="IPR036909">
    <property type="entry name" value="Cyt_c-like_dom_sf"/>
</dbReference>
<feature type="region of interest" description="Disordered" evidence="1">
    <location>
        <begin position="464"/>
        <end position="486"/>
    </location>
</feature>
<dbReference type="GO" id="GO:0016853">
    <property type="term" value="F:isomerase activity"/>
    <property type="evidence" value="ECO:0007669"/>
    <property type="project" value="UniProtKB-KW"/>
</dbReference>
<evidence type="ECO:0000259" key="2">
    <source>
        <dbReference type="Pfam" id="PF07583"/>
    </source>
</evidence>
<dbReference type="Pfam" id="PF07587">
    <property type="entry name" value="PSD1"/>
    <property type="match status" value="1"/>
</dbReference>
<keyword evidence="5" id="KW-0413">Isomerase</keyword>
<feature type="domain" description="Cytochrome C Planctomycete-type" evidence="4">
    <location>
        <begin position="45"/>
        <end position="100"/>
    </location>
</feature>
<dbReference type="PANTHER" id="PTHR35889">
    <property type="entry name" value="CYCLOINULO-OLIGOSACCHARIDE FRUCTANOTRANSFERASE-RELATED"/>
    <property type="match status" value="1"/>
</dbReference>
<accession>A0AAT9FPE4</accession>
<name>A0AAT9FPE4_9BACT</name>
<dbReference type="GO" id="GO:0020037">
    <property type="term" value="F:heme binding"/>
    <property type="evidence" value="ECO:0007669"/>
    <property type="project" value="InterPro"/>
</dbReference>
<dbReference type="Pfam" id="PF07635">
    <property type="entry name" value="PSCyt1"/>
    <property type="match status" value="1"/>
</dbReference>
<dbReference type="KEGG" id="osu:NT6N_29260"/>
<organism evidence="5">
    <name type="scientific">Oceaniferula spumae</name>
    <dbReference type="NCBI Taxonomy" id="2979115"/>
    <lineage>
        <taxon>Bacteria</taxon>
        <taxon>Pseudomonadati</taxon>
        <taxon>Verrucomicrobiota</taxon>
        <taxon>Verrucomicrobiia</taxon>
        <taxon>Verrucomicrobiales</taxon>
        <taxon>Verrucomicrobiaceae</taxon>
        <taxon>Oceaniferula</taxon>
    </lineage>
</organism>
<reference evidence="5" key="1">
    <citation type="submission" date="2024-07" db="EMBL/GenBank/DDBJ databases">
        <title>Complete genome sequence of Verrucomicrobiaceae bacterium NT6N.</title>
        <authorList>
            <person name="Huang C."/>
            <person name="Takami H."/>
            <person name="Hamasaki K."/>
        </authorList>
    </citation>
    <scope>NUCLEOTIDE SEQUENCE</scope>
    <source>
        <strain evidence="5">NT6N</strain>
    </source>
</reference>
<dbReference type="AlphaFoldDB" id="A0AAT9FPE4"/>
<evidence type="ECO:0000313" key="5">
    <source>
        <dbReference type="EMBL" id="BDS07886.1"/>
    </source>
</evidence>
<dbReference type="PANTHER" id="PTHR35889:SF3">
    <property type="entry name" value="F-BOX DOMAIN-CONTAINING PROTEIN"/>
    <property type="match status" value="1"/>
</dbReference>
<evidence type="ECO:0000259" key="3">
    <source>
        <dbReference type="Pfam" id="PF07587"/>
    </source>
</evidence>
<feature type="domain" description="DUF1553" evidence="3">
    <location>
        <begin position="717"/>
        <end position="970"/>
    </location>
</feature>
<gene>
    <name evidence="5" type="primary">cti</name>
    <name evidence="5" type="ORF">NT6N_29260</name>
</gene>
<proteinExistence type="predicted"/>
<dbReference type="SUPFAM" id="SSF46626">
    <property type="entry name" value="Cytochrome c"/>
    <property type="match status" value="1"/>
</dbReference>